<name>A0A9D5Z190_9CELL</name>
<dbReference type="EMBL" id="JACSPN010000039">
    <property type="protein sequence ID" value="MBE7702266.1"/>
    <property type="molecule type" value="Genomic_DNA"/>
</dbReference>
<keyword evidence="2" id="KW-1185">Reference proteome</keyword>
<protein>
    <submittedName>
        <fullName evidence="1">Winged helix-turn-helix domain-containing protein</fullName>
    </submittedName>
</protein>
<reference evidence="1 2" key="1">
    <citation type="submission" date="2020-08" db="EMBL/GenBank/DDBJ databases">
        <title>A Genomic Blueprint of the Chicken Gut Microbiome.</title>
        <authorList>
            <person name="Gilroy R."/>
            <person name="Ravi A."/>
            <person name="Getino M."/>
            <person name="Pursley I."/>
            <person name="Horton D.L."/>
            <person name="Alikhan N.-F."/>
            <person name="Baker D."/>
            <person name="Gharbi K."/>
            <person name="Hall N."/>
            <person name="Watson M."/>
            <person name="Adriaenssens E.M."/>
            <person name="Foster-Nyarko E."/>
            <person name="Jarju S."/>
            <person name="Secka A."/>
            <person name="Antonio M."/>
            <person name="Oren A."/>
            <person name="Chaudhuri R."/>
            <person name="La Ragione R.M."/>
            <person name="Hildebrand F."/>
            <person name="Pallen M.J."/>
        </authorList>
    </citation>
    <scope>NUCLEOTIDE SEQUENCE [LARGE SCALE GENOMIC DNA]</scope>
    <source>
        <strain evidence="1 2">Sa1BUA8</strain>
    </source>
</reference>
<evidence type="ECO:0000313" key="1">
    <source>
        <dbReference type="EMBL" id="MBE7702266.1"/>
    </source>
</evidence>
<comment type="caution">
    <text evidence="1">The sequence shown here is derived from an EMBL/GenBank/DDBJ whole genome shotgun (WGS) entry which is preliminary data.</text>
</comment>
<dbReference type="Proteomes" id="UP000822993">
    <property type="component" value="Unassembled WGS sequence"/>
</dbReference>
<sequence>MVTTQDADVAVAVRLRHRQDVDRRDELRTLRKLAATMTQTQIAKELRISQPAVNKRLKAAAQVPDVREGFSGASPYEIAERFAAGQIDRAQLVDELTRWPYAEQAKTDGFDWLVEEVPGTFEEVGRALDEGLIDDETYDAVLTAKSGR</sequence>
<organism evidence="1 2">
    <name type="scientific">Oerskovia douganii</name>
    <dbReference type="NCBI Taxonomy" id="2762210"/>
    <lineage>
        <taxon>Bacteria</taxon>
        <taxon>Bacillati</taxon>
        <taxon>Actinomycetota</taxon>
        <taxon>Actinomycetes</taxon>
        <taxon>Micrococcales</taxon>
        <taxon>Cellulomonadaceae</taxon>
        <taxon>Oerskovia</taxon>
    </lineage>
</organism>
<accession>A0A9D5Z190</accession>
<evidence type="ECO:0000313" key="2">
    <source>
        <dbReference type="Proteomes" id="UP000822993"/>
    </source>
</evidence>
<gene>
    <name evidence="1" type="ORF">H9623_18400</name>
</gene>
<dbReference type="AlphaFoldDB" id="A0A9D5Z190"/>
<dbReference type="Gene3D" id="1.10.10.60">
    <property type="entry name" value="Homeodomain-like"/>
    <property type="match status" value="1"/>
</dbReference>
<proteinExistence type="predicted"/>